<dbReference type="EMBL" id="RBNJ01010899">
    <property type="protein sequence ID" value="RUS26255.1"/>
    <property type="molecule type" value="Genomic_DNA"/>
</dbReference>
<evidence type="ECO:0000313" key="1">
    <source>
        <dbReference type="EMBL" id="RUS26255.1"/>
    </source>
</evidence>
<dbReference type="GO" id="GO:0019901">
    <property type="term" value="F:protein kinase binding"/>
    <property type="evidence" value="ECO:0007669"/>
    <property type="project" value="InterPro"/>
</dbReference>
<accession>A0A433Q8Z9</accession>
<name>A0A433Q8Z9_9FUNG</name>
<gene>
    <name evidence="1" type="ORF">BC938DRAFT_471014</name>
</gene>
<dbReference type="GO" id="GO:0016538">
    <property type="term" value="F:cyclin-dependent protein serine/threonine kinase regulator activity"/>
    <property type="evidence" value="ECO:0007669"/>
    <property type="project" value="TreeGrafter"/>
</dbReference>
<dbReference type="PANTHER" id="PTHR15615:SF27">
    <property type="entry name" value="PHO85 CYCLIN CLG1"/>
    <property type="match status" value="1"/>
</dbReference>
<proteinExistence type="predicted"/>
<dbReference type="SUPFAM" id="SSF47954">
    <property type="entry name" value="Cyclin-like"/>
    <property type="match status" value="1"/>
</dbReference>
<dbReference type="PANTHER" id="PTHR15615">
    <property type="match status" value="1"/>
</dbReference>
<evidence type="ECO:0008006" key="3">
    <source>
        <dbReference type="Google" id="ProtNLM"/>
    </source>
</evidence>
<dbReference type="GO" id="GO:0000307">
    <property type="term" value="C:cyclin-dependent protein kinase holoenzyme complex"/>
    <property type="evidence" value="ECO:0007669"/>
    <property type="project" value="TreeGrafter"/>
</dbReference>
<dbReference type="GO" id="GO:0005634">
    <property type="term" value="C:nucleus"/>
    <property type="evidence" value="ECO:0007669"/>
    <property type="project" value="TreeGrafter"/>
</dbReference>
<dbReference type="CDD" id="cd20557">
    <property type="entry name" value="CYCLIN_ScPCL1-like"/>
    <property type="match status" value="1"/>
</dbReference>
<reference evidence="1 2" key="1">
    <citation type="journal article" date="2018" name="New Phytol.">
        <title>Phylogenomics of Endogonaceae and evolution of mycorrhizas within Mucoromycota.</title>
        <authorList>
            <person name="Chang Y."/>
            <person name="Desiro A."/>
            <person name="Na H."/>
            <person name="Sandor L."/>
            <person name="Lipzen A."/>
            <person name="Clum A."/>
            <person name="Barry K."/>
            <person name="Grigoriev I.V."/>
            <person name="Martin F.M."/>
            <person name="Stajich J.E."/>
            <person name="Smith M.E."/>
            <person name="Bonito G."/>
            <person name="Spatafora J.W."/>
        </authorList>
    </citation>
    <scope>NUCLEOTIDE SEQUENCE [LARGE SCALE GENOMIC DNA]</scope>
    <source>
        <strain evidence="1 2">AD002</strain>
    </source>
</reference>
<dbReference type="AlphaFoldDB" id="A0A433Q8Z9"/>
<dbReference type="Pfam" id="PF08613">
    <property type="entry name" value="Cyclin"/>
    <property type="match status" value="1"/>
</dbReference>
<dbReference type="Gene3D" id="1.10.472.10">
    <property type="entry name" value="Cyclin-like"/>
    <property type="match status" value="1"/>
</dbReference>
<comment type="caution">
    <text evidence="1">The sequence shown here is derived from an EMBL/GenBank/DDBJ whole genome shotgun (WGS) entry which is preliminary data.</text>
</comment>
<dbReference type="InterPro" id="IPR013922">
    <property type="entry name" value="Cyclin_PHO80-like"/>
</dbReference>
<keyword evidence="2" id="KW-1185">Reference proteome</keyword>
<organism evidence="1 2">
    <name type="scientific">Jimgerdemannia flammicorona</name>
    <dbReference type="NCBI Taxonomy" id="994334"/>
    <lineage>
        <taxon>Eukaryota</taxon>
        <taxon>Fungi</taxon>
        <taxon>Fungi incertae sedis</taxon>
        <taxon>Mucoromycota</taxon>
        <taxon>Mucoromycotina</taxon>
        <taxon>Endogonomycetes</taxon>
        <taxon>Endogonales</taxon>
        <taxon>Endogonaceae</taxon>
        <taxon>Jimgerdemannia</taxon>
    </lineage>
</organism>
<dbReference type="Proteomes" id="UP000274822">
    <property type="component" value="Unassembled WGS sequence"/>
</dbReference>
<sequence>MPTNNGSSHCYREANCAIRSRMLAITSNPDNDASHLADFAAHTLIVLWYGQNNNMNAIQQYLFRNFCRYILESMQMTSNISTILLSLKYIERLRKANPNLQGAPGSEYRILVVALMLSNKFLDDNTYSLSAWVEVSGFPSHELIQCEKEYLSALDFQLYVGESEYLNWLRVLESFVARRIHPLPNKYRRHSTATLGLPSIPIHTPIPNVRGVSLQASQSLNTSKRSANQAFIDVSTTTFKKPNTQDYAYVSQQHQQLPVSPTPSMESYSYDPMSAAMAPSHSNMMPAMDTSMSMMGQLPPTPPDVQITSYDQYAAPINNSNGMDAYLAFYAKAVQQIPVSASQFAAVAFPEWNFQFPTSLI</sequence>
<protein>
    <recommendedName>
        <fullName evidence="3">Cyclin N-terminal domain-containing protein</fullName>
    </recommendedName>
</protein>
<dbReference type="InterPro" id="IPR036915">
    <property type="entry name" value="Cyclin-like_sf"/>
</dbReference>
<evidence type="ECO:0000313" key="2">
    <source>
        <dbReference type="Proteomes" id="UP000274822"/>
    </source>
</evidence>